<dbReference type="Proteomes" id="UP000195489">
    <property type="component" value="Chromosome 4"/>
</dbReference>
<proteinExistence type="predicted"/>
<protein>
    <submittedName>
        <fullName evidence="2">Uncharacterized protein</fullName>
    </submittedName>
</protein>
<dbReference type="CDD" id="cd00093">
    <property type="entry name" value="HTH_XRE"/>
    <property type="match status" value="1"/>
</dbReference>
<dbReference type="Proteomes" id="UP000507163">
    <property type="component" value="Chromosome 4"/>
</dbReference>
<dbReference type="GeneID" id="3495193"/>
<reference evidence="3 4" key="1">
    <citation type="journal article" date="2014" name="BMC Biol.">
        <title>A comprehensive evaluation of rodent malaria parasite genomes and gene expression.</title>
        <authorList>
            <person name="Otto T.D."/>
            <person name="Bohme U."/>
            <person name="Jackson A.P."/>
            <person name="Hunt M."/>
            <person name="Franke-Fayard B."/>
            <person name="Hoeijmakers W.A."/>
            <person name="Religa A.A."/>
            <person name="Robertson L."/>
            <person name="Sanders M."/>
            <person name="Ogun S.A."/>
            <person name="Cunningham D."/>
            <person name="Erhart A."/>
            <person name="Billker O."/>
            <person name="Khan S.M."/>
            <person name="Stunnenberg H.G."/>
            <person name="Langhorne J."/>
            <person name="Holder A.A."/>
            <person name="Waters A.P."/>
            <person name="Newbold C.I."/>
            <person name="Pain A."/>
            <person name="Berriman M."/>
            <person name="Janse C.J."/>
        </authorList>
    </citation>
    <scope>NUCLEOTIDE SEQUENCE [LARGE SCALE GENOMIC DNA]</scope>
    <source>
        <strain evidence="3 4">AS</strain>
    </source>
</reference>
<evidence type="ECO:0000313" key="6">
    <source>
        <dbReference type="Proteomes" id="UP000507163"/>
    </source>
</evidence>
<dbReference type="InterPro" id="IPR001387">
    <property type="entry name" value="Cro/C1-type_HTH"/>
</dbReference>
<reference evidence="3" key="2">
    <citation type="submission" date="2014-05" db="EMBL/GenBank/DDBJ databases">
        <authorList>
            <person name="Aslett M.A."/>
            <person name="De Silva N."/>
        </authorList>
    </citation>
    <scope>NUCLEOTIDE SEQUENCE</scope>
    <source>
        <strain evidence="3">AS</strain>
    </source>
</reference>
<gene>
    <name evidence="1" type="ORF">PCHAJ_000057200</name>
    <name evidence="3" type="ORF">PCHAS_0410900</name>
    <name evidence="2" type="ORF">PCHCB_000057800</name>
</gene>
<dbReference type="EMBL" id="LT608156">
    <property type="protein sequence ID" value="SCL99061.1"/>
    <property type="molecule type" value="Genomic_DNA"/>
</dbReference>
<dbReference type="VEuPathDB" id="PlasmoDB:PCHAS_0410900"/>
<evidence type="ECO:0000313" key="4">
    <source>
        <dbReference type="Proteomes" id="UP000071118"/>
    </source>
</evidence>
<dbReference type="EMBL" id="LK022881">
    <property type="protein sequence ID" value="VTZ67235.1"/>
    <property type="molecule type" value="Genomic_DNA"/>
</dbReference>
<dbReference type="OrthoDB" id="368753at2759"/>
<accession>A0A077TJB4</accession>
<evidence type="ECO:0000313" key="2">
    <source>
        <dbReference type="EMBL" id="SCL99061.1"/>
    </source>
</evidence>
<dbReference type="Proteomes" id="UP000071118">
    <property type="component" value="Chromosome 4"/>
</dbReference>
<evidence type="ECO:0000313" key="1">
    <source>
        <dbReference type="EMBL" id="SCL98333.1"/>
    </source>
</evidence>
<dbReference type="KEGG" id="pcb:PCHAS_0410900"/>
<keyword evidence="4" id="KW-1185">Reference proteome</keyword>
<evidence type="ECO:0000313" key="3">
    <source>
        <dbReference type="EMBL" id="VTZ67235.1"/>
    </source>
</evidence>
<dbReference type="AlphaFoldDB" id="A0A077TJB4"/>
<name>A0A077TJB4_PLACU</name>
<organism evidence="2 5">
    <name type="scientific">Plasmodium chabaudi chabaudi</name>
    <dbReference type="NCBI Taxonomy" id="31271"/>
    <lineage>
        <taxon>Eukaryota</taxon>
        <taxon>Sar</taxon>
        <taxon>Alveolata</taxon>
        <taxon>Apicomplexa</taxon>
        <taxon>Aconoidasida</taxon>
        <taxon>Haemosporida</taxon>
        <taxon>Plasmodiidae</taxon>
        <taxon>Plasmodium</taxon>
        <taxon>Plasmodium (Vinckeia)</taxon>
    </lineage>
</organism>
<evidence type="ECO:0000313" key="5">
    <source>
        <dbReference type="Proteomes" id="UP000195489"/>
    </source>
</evidence>
<reference evidence="5 6" key="3">
    <citation type="submission" date="2016-08" db="EMBL/GenBank/DDBJ databases">
        <authorList>
            <consortium name="Pathogen Informatics"/>
        </authorList>
    </citation>
    <scope>NUCLEOTIDE SEQUENCE [LARGE SCALE GENOMIC DNA]</scope>
    <source>
        <strain evidence="1 6">AJ</strain>
        <strain evidence="3">AS</strain>
        <strain evidence="2 5">CB</strain>
    </source>
</reference>
<sequence length="136" mass="16034">MGKSFYNRSTRLWWGHYHLRIGSRLQVRLNKGVKFSNFQHIGRFIEFARNSKSLRAATLSKCLRRNFWGTNFYYTGKPKTDQNPQQILKNSQDEGGYIYAVEKGKITPSDIELKKLEKVLGVPLRREKQKSLLRRL</sequence>
<dbReference type="RefSeq" id="XP_016653297.1">
    <property type="nucleotide sequence ID" value="XM_016799997.1"/>
</dbReference>
<dbReference type="EMBL" id="LT608170">
    <property type="protein sequence ID" value="SCL98333.1"/>
    <property type="molecule type" value="Genomic_DNA"/>
</dbReference>